<name>A0A0S3F5S4_9SPHN</name>
<evidence type="ECO:0000313" key="2">
    <source>
        <dbReference type="Proteomes" id="UP000056968"/>
    </source>
</evidence>
<keyword evidence="2" id="KW-1185">Reference proteome</keyword>
<accession>A0A0S3F5S4</accession>
<gene>
    <name evidence="1" type="ORF">ATN00_21085</name>
</gene>
<dbReference type="SUPFAM" id="SSF53756">
    <property type="entry name" value="UDP-Glycosyltransferase/glycogen phosphorylase"/>
    <property type="match status" value="1"/>
</dbReference>
<evidence type="ECO:0000313" key="1">
    <source>
        <dbReference type="EMBL" id="ALR22977.1"/>
    </source>
</evidence>
<dbReference type="KEGG" id="sbd:ATN00_21085"/>
<organism evidence="1 2">
    <name type="scientific">Sphingobium baderi</name>
    <dbReference type="NCBI Taxonomy" id="1332080"/>
    <lineage>
        <taxon>Bacteria</taxon>
        <taxon>Pseudomonadati</taxon>
        <taxon>Pseudomonadota</taxon>
        <taxon>Alphaproteobacteria</taxon>
        <taxon>Sphingomonadales</taxon>
        <taxon>Sphingomonadaceae</taxon>
        <taxon>Sphingobium</taxon>
    </lineage>
</organism>
<protein>
    <recommendedName>
        <fullName evidence="3">Glycosyl transferase</fullName>
    </recommendedName>
</protein>
<dbReference type="RefSeq" id="WP_062069309.1">
    <property type="nucleotide sequence ID" value="NZ_CP013265.1"/>
</dbReference>
<dbReference type="OrthoDB" id="8437129at2"/>
<reference evidence="1 2" key="1">
    <citation type="submission" date="2015-11" db="EMBL/GenBank/DDBJ databases">
        <title>A Two-component Flavoprotein Monooxygenase System MeaXY Responsible for para-Hydroxylation of 2-Methyl-6-ethylaniline and 2,6-Diethylaniline in Sphingobium baderi DE-13.</title>
        <authorList>
            <person name="Cheng M."/>
            <person name="Meng Q."/>
            <person name="Yang Y."/>
            <person name="Chu C."/>
            <person name="Yan X."/>
            <person name="He J."/>
            <person name="Li S."/>
        </authorList>
    </citation>
    <scope>NUCLEOTIDE SEQUENCE [LARGE SCALE GENOMIC DNA]</scope>
    <source>
        <strain evidence="1 2">DE-13</strain>
        <plasmid evidence="2">Plasmid pDE1</plasmid>
    </source>
</reference>
<keyword evidence="1" id="KW-0614">Plasmid</keyword>
<dbReference type="Gene3D" id="3.40.50.12580">
    <property type="match status" value="1"/>
</dbReference>
<proteinExistence type="predicted"/>
<geneLocation type="plasmid" evidence="1 2">
    <name>pDE1</name>
</geneLocation>
<dbReference type="AlphaFoldDB" id="A0A0S3F5S4"/>
<evidence type="ECO:0008006" key="3">
    <source>
        <dbReference type="Google" id="ProtNLM"/>
    </source>
</evidence>
<dbReference type="Proteomes" id="UP000056968">
    <property type="component" value="Plasmid pDE1"/>
</dbReference>
<sequence>MTILNNLAFIFIGGEHQVLHLAPVAAELSLSHPDITVCCICADDRTAAALGAVGAAMKASAMTVTQIAWPWAGRIAARVTGIRSAAKGPLLARIRWLARNSEAIIVPERTSAALRWLGWRRPLVHFRHGAGDRAPSSEARLKAFDAIFVPGQKDIERAVAQGLDRKRLSAIGYVKMDYLQALPAGPRLFDNHRPTVLYNPHFDPALSSIGIARDVIARFREQERYNLVFAPHVRAFENLDRAARAQWLELAVPGHIAVDLDSPRLFDMTYSRSADLYLGDMSSQLYEFIATPRPVAFINAHDVSWQDDPRYAGWHLGEVASGADDVLAAVDRAFERHSSMIQRQTEAVAFAFGRYDGAIKRASHLLLHTLKAL</sequence>
<dbReference type="InterPro" id="IPR043148">
    <property type="entry name" value="TagF_C"/>
</dbReference>
<dbReference type="EMBL" id="CP013265">
    <property type="protein sequence ID" value="ALR22977.1"/>
    <property type="molecule type" value="Genomic_DNA"/>
</dbReference>